<dbReference type="Pfam" id="PF02654">
    <property type="entry name" value="CobS"/>
    <property type="match status" value="1"/>
</dbReference>
<dbReference type="NCBIfam" id="TIGR00317">
    <property type="entry name" value="cobS"/>
    <property type="match status" value="1"/>
</dbReference>
<comment type="cofactor">
    <cofactor evidence="1 19">
        <name>Mg(2+)</name>
        <dbReference type="ChEBI" id="CHEBI:18420"/>
    </cofactor>
</comment>
<evidence type="ECO:0000256" key="17">
    <source>
        <dbReference type="ARBA" id="ARBA00048623"/>
    </source>
</evidence>
<feature type="transmembrane region" description="Helical" evidence="19">
    <location>
        <begin position="175"/>
        <end position="196"/>
    </location>
</feature>
<keyword evidence="12 19" id="KW-1133">Transmembrane helix</keyword>
<comment type="function">
    <text evidence="14 19">Joins adenosylcobinamide-GDP and alpha-ribazole to generate adenosylcobalamin (Ado-cobalamin). Also synthesizes adenosylcobalamin 5'-phosphate from adenosylcobinamide-GDP and alpha-ribazole 5'-phosphate.</text>
</comment>
<keyword evidence="7 19" id="KW-1003">Cell membrane</keyword>
<evidence type="ECO:0000256" key="1">
    <source>
        <dbReference type="ARBA" id="ARBA00001946"/>
    </source>
</evidence>
<evidence type="ECO:0000256" key="5">
    <source>
        <dbReference type="ARBA" id="ARBA00013200"/>
    </source>
</evidence>
<evidence type="ECO:0000256" key="6">
    <source>
        <dbReference type="ARBA" id="ARBA00015850"/>
    </source>
</evidence>
<name>A0ABR6VI59_9FIRM</name>
<protein>
    <recommendedName>
        <fullName evidence="6 19">Adenosylcobinamide-GDP ribazoletransferase</fullName>
        <ecNumber evidence="5 19">2.7.8.26</ecNumber>
    </recommendedName>
    <alternativeName>
        <fullName evidence="16 19">Cobalamin synthase</fullName>
    </alternativeName>
    <alternativeName>
        <fullName evidence="15 19">Cobalamin-5'-phosphate synthase</fullName>
    </alternativeName>
</protein>
<comment type="similarity">
    <text evidence="4 19">Belongs to the CobS family.</text>
</comment>
<evidence type="ECO:0000256" key="4">
    <source>
        <dbReference type="ARBA" id="ARBA00010561"/>
    </source>
</evidence>
<dbReference type="RefSeq" id="WP_186503140.1">
    <property type="nucleotide sequence ID" value="NZ_JACOGK010000018.1"/>
</dbReference>
<comment type="catalytic activity">
    <reaction evidence="17 19">
        <text>alpha-ribazole + adenosylcob(III)inamide-GDP = adenosylcob(III)alamin + GMP + H(+)</text>
        <dbReference type="Rhea" id="RHEA:16049"/>
        <dbReference type="ChEBI" id="CHEBI:10329"/>
        <dbReference type="ChEBI" id="CHEBI:15378"/>
        <dbReference type="ChEBI" id="CHEBI:18408"/>
        <dbReference type="ChEBI" id="CHEBI:58115"/>
        <dbReference type="ChEBI" id="CHEBI:60487"/>
        <dbReference type="EC" id="2.7.8.26"/>
    </reaction>
</comment>
<feature type="transmembrane region" description="Helical" evidence="19">
    <location>
        <begin position="59"/>
        <end position="78"/>
    </location>
</feature>
<evidence type="ECO:0000256" key="12">
    <source>
        <dbReference type="ARBA" id="ARBA00022989"/>
    </source>
</evidence>
<comment type="subcellular location">
    <subcellularLocation>
        <location evidence="2 19">Cell membrane</location>
        <topology evidence="2 19">Multi-pass membrane protein</topology>
    </subcellularLocation>
</comment>
<keyword evidence="13 19" id="KW-0472">Membrane</keyword>
<comment type="catalytic activity">
    <reaction evidence="18 19">
        <text>alpha-ribazole 5'-phosphate + adenosylcob(III)inamide-GDP = adenosylcob(III)alamin 5'-phosphate + GMP + H(+)</text>
        <dbReference type="Rhea" id="RHEA:23560"/>
        <dbReference type="ChEBI" id="CHEBI:15378"/>
        <dbReference type="ChEBI" id="CHEBI:57918"/>
        <dbReference type="ChEBI" id="CHEBI:58115"/>
        <dbReference type="ChEBI" id="CHEBI:60487"/>
        <dbReference type="ChEBI" id="CHEBI:60493"/>
        <dbReference type="EC" id="2.7.8.26"/>
    </reaction>
</comment>
<evidence type="ECO:0000313" key="20">
    <source>
        <dbReference type="EMBL" id="MBC3536984.1"/>
    </source>
</evidence>
<keyword evidence="10 19" id="KW-0812">Transmembrane</keyword>
<proteinExistence type="inferred from homology"/>
<keyword evidence="21" id="KW-1185">Reference proteome</keyword>
<dbReference type="PANTHER" id="PTHR34148">
    <property type="entry name" value="ADENOSYLCOBINAMIDE-GDP RIBAZOLETRANSFERASE"/>
    <property type="match status" value="1"/>
</dbReference>
<evidence type="ECO:0000256" key="2">
    <source>
        <dbReference type="ARBA" id="ARBA00004651"/>
    </source>
</evidence>
<evidence type="ECO:0000256" key="7">
    <source>
        <dbReference type="ARBA" id="ARBA00022475"/>
    </source>
</evidence>
<evidence type="ECO:0000313" key="21">
    <source>
        <dbReference type="Proteomes" id="UP000606870"/>
    </source>
</evidence>
<keyword evidence="11 19" id="KW-0460">Magnesium</keyword>
<comment type="caution">
    <text evidence="20">The sequence shown here is derived from an EMBL/GenBank/DDBJ whole genome shotgun (WGS) entry which is preliminary data.</text>
</comment>
<organism evidence="20 21">
    <name type="scientific">Megasphaera hominis</name>
    <dbReference type="NCBI Taxonomy" id="159836"/>
    <lineage>
        <taxon>Bacteria</taxon>
        <taxon>Bacillati</taxon>
        <taxon>Bacillota</taxon>
        <taxon>Negativicutes</taxon>
        <taxon>Veillonellales</taxon>
        <taxon>Veillonellaceae</taxon>
        <taxon>Megasphaera</taxon>
    </lineage>
</organism>
<sequence length="246" mass="26637">MTRFLIALQFLSRIHLAKQTVWTNEAFGGSLCYFPLVGTVIGAILCLLWWFFSFAFSGLYLAVCIVAAWFLLTGGLHADGFMDTADGLFSGRSRERMLEILKDSRVGANGVMAFFLLAILKICFLANVNGPLAYVVLLGVPAAARYGTLISVLEFPYAREEGLGKAFARYAPAHTLFWGFLAALVPVLAGTWYYLILLGAAMLTSLAANTYITRHLGGVTGDTYGAVTELTELVLLGMSASLHGIL</sequence>
<feature type="transmembrane region" description="Helical" evidence="19">
    <location>
        <begin position="33"/>
        <end position="52"/>
    </location>
</feature>
<evidence type="ECO:0000256" key="15">
    <source>
        <dbReference type="ARBA" id="ARBA00032605"/>
    </source>
</evidence>
<evidence type="ECO:0000256" key="19">
    <source>
        <dbReference type="HAMAP-Rule" id="MF_00719"/>
    </source>
</evidence>
<evidence type="ECO:0000256" key="13">
    <source>
        <dbReference type="ARBA" id="ARBA00023136"/>
    </source>
</evidence>
<keyword evidence="9 19" id="KW-0808">Transferase</keyword>
<evidence type="ECO:0000256" key="18">
    <source>
        <dbReference type="ARBA" id="ARBA00049504"/>
    </source>
</evidence>
<dbReference type="EMBL" id="JACOGK010000018">
    <property type="protein sequence ID" value="MBC3536984.1"/>
    <property type="molecule type" value="Genomic_DNA"/>
</dbReference>
<feature type="transmembrane region" description="Helical" evidence="19">
    <location>
        <begin position="106"/>
        <end position="125"/>
    </location>
</feature>
<evidence type="ECO:0000256" key="8">
    <source>
        <dbReference type="ARBA" id="ARBA00022573"/>
    </source>
</evidence>
<dbReference type="EC" id="2.7.8.26" evidence="5 19"/>
<dbReference type="InterPro" id="IPR003805">
    <property type="entry name" value="CobS"/>
</dbReference>
<keyword evidence="8 19" id="KW-0169">Cobalamin biosynthesis</keyword>
<evidence type="ECO:0000256" key="14">
    <source>
        <dbReference type="ARBA" id="ARBA00025228"/>
    </source>
</evidence>
<evidence type="ECO:0000256" key="11">
    <source>
        <dbReference type="ARBA" id="ARBA00022842"/>
    </source>
</evidence>
<evidence type="ECO:0000256" key="9">
    <source>
        <dbReference type="ARBA" id="ARBA00022679"/>
    </source>
</evidence>
<dbReference type="GO" id="GO:0051073">
    <property type="term" value="F:adenosylcobinamide-GDP ribazoletransferase activity"/>
    <property type="evidence" value="ECO:0007669"/>
    <property type="project" value="UniProtKB-EC"/>
</dbReference>
<gene>
    <name evidence="19 20" type="primary">cobS</name>
    <name evidence="20" type="ORF">H8J70_06950</name>
</gene>
<reference evidence="20 21" key="1">
    <citation type="submission" date="2020-08" db="EMBL/GenBank/DDBJ databases">
        <authorList>
            <person name="Liu C."/>
            <person name="Sun Q."/>
        </authorList>
    </citation>
    <scope>NUCLEOTIDE SEQUENCE [LARGE SCALE GENOMIC DNA]</scope>
    <source>
        <strain evidence="20 21">NSJ-59</strain>
    </source>
</reference>
<dbReference type="Proteomes" id="UP000606870">
    <property type="component" value="Unassembled WGS sequence"/>
</dbReference>
<feature type="transmembrane region" description="Helical" evidence="19">
    <location>
        <begin position="132"/>
        <end position="155"/>
    </location>
</feature>
<accession>A0ABR6VI59</accession>
<evidence type="ECO:0000256" key="16">
    <source>
        <dbReference type="ARBA" id="ARBA00032853"/>
    </source>
</evidence>
<dbReference type="PANTHER" id="PTHR34148:SF1">
    <property type="entry name" value="ADENOSYLCOBINAMIDE-GDP RIBAZOLETRANSFERASE"/>
    <property type="match status" value="1"/>
</dbReference>
<evidence type="ECO:0000256" key="3">
    <source>
        <dbReference type="ARBA" id="ARBA00004663"/>
    </source>
</evidence>
<evidence type="ECO:0000256" key="10">
    <source>
        <dbReference type="ARBA" id="ARBA00022692"/>
    </source>
</evidence>
<dbReference type="HAMAP" id="MF_00719">
    <property type="entry name" value="CobS"/>
    <property type="match status" value="1"/>
</dbReference>
<comment type="pathway">
    <text evidence="3 19">Cofactor biosynthesis; adenosylcobalamin biosynthesis; adenosylcobalamin from cob(II)yrinate a,c-diamide: step 7/7.</text>
</comment>